<feature type="domain" description="BHLH" evidence="2">
    <location>
        <begin position="483"/>
        <end position="592"/>
    </location>
</feature>
<dbReference type="SMART" id="SM00353">
    <property type="entry name" value="HLH"/>
    <property type="match status" value="1"/>
</dbReference>
<evidence type="ECO:0000313" key="4">
    <source>
        <dbReference type="Proteomes" id="UP000242146"/>
    </source>
</evidence>
<reference evidence="3 4" key="1">
    <citation type="submission" date="2016-07" db="EMBL/GenBank/DDBJ databases">
        <title>Pervasive Adenine N6-methylation of Active Genes in Fungi.</title>
        <authorList>
            <consortium name="DOE Joint Genome Institute"/>
            <person name="Mondo S.J."/>
            <person name="Dannebaum R.O."/>
            <person name="Kuo R.C."/>
            <person name="Labutti K."/>
            <person name="Haridas S."/>
            <person name="Kuo A."/>
            <person name="Salamov A."/>
            <person name="Ahrendt S.R."/>
            <person name="Lipzen A."/>
            <person name="Sullivan W."/>
            <person name="Andreopoulos W.B."/>
            <person name="Clum A."/>
            <person name="Lindquist E."/>
            <person name="Daum C."/>
            <person name="Ramamoorthy G.K."/>
            <person name="Gryganskyi A."/>
            <person name="Culley D."/>
            <person name="Magnuson J.K."/>
            <person name="James T.Y."/>
            <person name="O'Malley M.A."/>
            <person name="Stajich J.E."/>
            <person name="Spatafora J.W."/>
            <person name="Visel A."/>
            <person name="Grigoriev I.V."/>
        </authorList>
    </citation>
    <scope>NUCLEOTIDE SEQUENCE [LARGE SCALE GENOMIC DNA]</scope>
    <source>
        <strain evidence="3 4">NRRL 3301</strain>
    </source>
</reference>
<dbReference type="Pfam" id="PF00010">
    <property type="entry name" value="HLH"/>
    <property type="match status" value="1"/>
</dbReference>
<organism evidence="3 4">
    <name type="scientific">Hesseltinella vesiculosa</name>
    <dbReference type="NCBI Taxonomy" id="101127"/>
    <lineage>
        <taxon>Eukaryota</taxon>
        <taxon>Fungi</taxon>
        <taxon>Fungi incertae sedis</taxon>
        <taxon>Mucoromycota</taxon>
        <taxon>Mucoromycotina</taxon>
        <taxon>Mucoromycetes</taxon>
        <taxon>Mucorales</taxon>
        <taxon>Cunninghamellaceae</taxon>
        <taxon>Hesseltinella</taxon>
    </lineage>
</organism>
<evidence type="ECO:0000256" key="1">
    <source>
        <dbReference type="SAM" id="MobiDB-lite"/>
    </source>
</evidence>
<sequence>MDLADFQVDMDMLQSMTSSQPQVQGHPAQAQEHLLDNMDYLFHQDMPSPFMHNGHNQHLPQQPHYMPTSRPATSVPSTPVYPSSAQQSDYLDQDDMLTPLISPAMTPSFTYHNGAINNEMDFSPLSSPAILPQRDQSDLAHQQRYQPPPSSTPSNNQQSFVHIREQYEQLEHAKRMITQRLSELQRQQQSVSSHASSIDPYSRPHRDPARQTTRPQPSQPHHAQLQHHPQRQPQQHSLPTSSVRTNAIEPVTPASLMNIRHRSSMKKPSQPSVTAKAAMEEMDQQSAMILDVMTTSSPSSSLPPPLPATSSSMTMAGARPAHPQPTMIHHQPPSLLPSAQPNPTETTSSKPSPRSTTSTRGKRKASFEPSRSTPAKATRSASGPRKSRRSSSYQDSAKVPVSAAGNVLHQSPRALKPLLISPSLTPDRHQALTSTGLTPQLLPTIHDAEHILATKSNYQNLMEGKAAALGIAFSPHIKSGLEVRRTAHKAAEQKRRDSLKEWFDRLRNEVEEGYVKKKAHVASKVLREQQREKQDATNADKHSQDGPDGEGADGNRTDQDDAAHANADDIASLKPLSKVLLLRYAYEYINYLKGTIRERDRMIECFQGGATITPPNALAASSTAAAPSPPPSTEPMEIGSSPASN</sequence>
<dbReference type="STRING" id="101127.A0A1X2GW04"/>
<name>A0A1X2GW04_9FUNG</name>
<feature type="region of interest" description="Disordered" evidence="1">
    <location>
        <begin position="294"/>
        <end position="399"/>
    </location>
</feature>
<dbReference type="AlphaFoldDB" id="A0A1X2GW04"/>
<feature type="compositionally biased region" description="Low complexity" evidence="1">
    <location>
        <begin position="343"/>
        <end position="359"/>
    </location>
</feature>
<evidence type="ECO:0000313" key="3">
    <source>
        <dbReference type="EMBL" id="ORX62199.1"/>
    </source>
</evidence>
<evidence type="ECO:0000259" key="2">
    <source>
        <dbReference type="PROSITE" id="PS50888"/>
    </source>
</evidence>
<feature type="compositionally biased region" description="Low complexity" evidence="1">
    <location>
        <begin position="614"/>
        <end position="626"/>
    </location>
</feature>
<comment type="caution">
    <text evidence="3">The sequence shown here is derived from an EMBL/GenBank/DDBJ whole genome shotgun (WGS) entry which is preliminary data.</text>
</comment>
<dbReference type="PROSITE" id="PS50888">
    <property type="entry name" value="BHLH"/>
    <property type="match status" value="1"/>
</dbReference>
<feature type="compositionally biased region" description="Low complexity" evidence="1">
    <location>
        <begin position="71"/>
        <end position="85"/>
    </location>
</feature>
<feature type="compositionally biased region" description="Basic and acidic residues" evidence="1">
    <location>
        <begin position="527"/>
        <end position="545"/>
    </location>
</feature>
<dbReference type="InterPro" id="IPR011598">
    <property type="entry name" value="bHLH_dom"/>
</dbReference>
<feature type="region of interest" description="Disordered" evidence="1">
    <location>
        <begin position="614"/>
        <end position="645"/>
    </location>
</feature>
<dbReference type="GO" id="GO:0046983">
    <property type="term" value="F:protein dimerization activity"/>
    <property type="evidence" value="ECO:0007669"/>
    <property type="project" value="InterPro"/>
</dbReference>
<feature type="region of interest" description="Disordered" evidence="1">
    <location>
        <begin position="52"/>
        <end position="86"/>
    </location>
</feature>
<feature type="region of interest" description="Disordered" evidence="1">
    <location>
        <begin position="123"/>
        <end position="158"/>
    </location>
</feature>
<feature type="region of interest" description="Disordered" evidence="1">
    <location>
        <begin position="182"/>
        <end position="246"/>
    </location>
</feature>
<dbReference type="SUPFAM" id="SSF47459">
    <property type="entry name" value="HLH, helix-loop-helix DNA-binding domain"/>
    <property type="match status" value="1"/>
</dbReference>
<protein>
    <recommendedName>
        <fullName evidence="2">BHLH domain-containing protein</fullName>
    </recommendedName>
</protein>
<feature type="compositionally biased region" description="Polar residues" evidence="1">
    <location>
        <begin position="369"/>
        <end position="381"/>
    </location>
</feature>
<keyword evidence="4" id="KW-1185">Reference proteome</keyword>
<dbReference type="EMBL" id="MCGT01000002">
    <property type="protein sequence ID" value="ORX62199.1"/>
    <property type="molecule type" value="Genomic_DNA"/>
</dbReference>
<feature type="region of interest" description="Disordered" evidence="1">
    <location>
        <begin position="527"/>
        <end position="561"/>
    </location>
</feature>
<feature type="compositionally biased region" description="Low complexity" evidence="1">
    <location>
        <begin position="182"/>
        <end position="193"/>
    </location>
</feature>
<dbReference type="OrthoDB" id="5344169at2759"/>
<dbReference type="InterPro" id="IPR036638">
    <property type="entry name" value="HLH_DNA-bd_sf"/>
</dbReference>
<gene>
    <name evidence="3" type="ORF">DM01DRAFT_1380023</name>
</gene>
<dbReference type="Gene3D" id="4.10.280.10">
    <property type="entry name" value="Helix-loop-helix DNA-binding domain"/>
    <property type="match status" value="1"/>
</dbReference>
<dbReference type="Proteomes" id="UP000242146">
    <property type="component" value="Unassembled WGS sequence"/>
</dbReference>
<proteinExistence type="predicted"/>
<accession>A0A1X2GW04</accession>